<dbReference type="Proteomes" id="UP000032049">
    <property type="component" value="Unassembled WGS sequence"/>
</dbReference>
<dbReference type="InterPro" id="IPR026341">
    <property type="entry name" value="T9SS_type_B"/>
</dbReference>
<proteinExistence type="predicted"/>
<keyword evidence="1" id="KW-0732">Signal</keyword>
<name>A0A0D0G1D9_9SPHI</name>
<dbReference type="EMBL" id="JXRA01000008">
    <property type="protein sequence ID" value="KIO78614.1"/>
    <property type="molecule type" value="Genomic_DNA"/>
</dbReference>
<keyword evidence="3" id="KW-1185">Reference proteome</keyword>
<evidence type="ECO:0000313" key="3">
    <source>
        <dbReference type="Proteomes" id="UP000032049"/>
    </source>
</evidence>
<dbReference type="AlphaFoldDB" id="A0A0D0G1D9"/>
<organism evidence="2 3">
    <name type="scientific">Pedobacter lusitanus</name>
    <dbReference type="NCBI Taxonomy" id="1503925"/>
    <lineage>
        <taxon>Bacteria</taxon>
        <taxon>Pseudomonadati</taxon>
        <taxon>Bacteroidota</taxon>
        <taxon>Sphingobacteriia</taxon>
        <taxon>Sphingobacteriales</taxon>
        <taxon>Sphingobacteriaceae</taxon>
        <taxon>Pedobacter</taxon>
    </lineage>
</organism>
<dbReference type="STRING" id="1503925.TH53_02335"/>
<protein>
    <recommendedName>
        <fullName evidence="4">Gliding motility-associated C-terminal domain-containing protein</fullName>
    </recommendedName>
</protein>
<comment type="caution">
    <text evidence="2">The sequence shown here is derived from an EMBL/GenBank/DDBJ whole genome shotgun (WGS) entry which is preliminary data.</text>
</comment>
<dbReference type="NCBIfam" id="TIGR04131">
    <property type="entry name" value="Bac_Flav_CTERM"/>
    <property type="match status" value="1"/>
</dbReference>
<evidence type="ECO:0000256" key="1">
    <source>
        <dbReference type="SAM" id="SignalP"/>
    </source>
</evidence>
<sequence>MTDKMKRIIVSIAIGLLLLSNQALKAQLSVGSDGLFIQNGTVFSTDGLTLVPTNNWGLNNLKVIMSPAVVIWPRYNSIQRMYRFSRPVTFEGEMALSFQDIELNGNEAKDLVLAHAKVTSTNYKDYTLVKESVASEKEHYVGQLFTKPITFSDLNAVSMISTSAVLYKDLEANNMITPNGDGVNDTWIVKNILQYPNNELKIFDREGRVVFSKIGYDNTWDGQYNGSPLPEDTYYYILYIDSGKAKKTGFITIVKE</sequence>
<feature type="chain" id="PRO_5002222245" description="Gliding motility-associated C-terminal domain-containing protein" evidence="1">
    <location>
        <begin position="26"/>
        <end position="256"/>
    </location>
</feature>
<feature type="signal peptide" evidence="1">
    <location>
        <begin position="1"/>
        <end position="25"/>
    </location>
</feature>
<accession>A0A0D0G1D9</accession>
<reference evidence="2 3" key="1">
    <citation type="submission" date="2015-01" db="EMBL/GenBank/DDBJ databases">
        <title>Draft genome sequence of Pedobacter sp. NL19 isolated from sludge of an effluent treatment pond in an abandoned uranium mine.</title>
        <authorList>
            <person name="Santos T."/>
            <person name="Caetano T."/>
            <person name="Covas C."/>
            <person name="Cruz A."/>
            <person name="Mendo S."/>
        </authorList>
    </citation>
    <scope>NUCLEOTIDE SEQUENCE [LARGE SCALE GENOMIC DNA]</scope>
    <source>
        <strain evidence="2 3">NL19</strain>
    </source>
</reference>
<evidence type="ECO:0008006" key="4">
    <source>
        <dbReference type="Google" id="ProtNLM"/>
    </source>
</evidence>
<dbReference type="Pfam" id="PF13585">
    <property type="entry name" value="CHU_C"/>
    <property type="match status" value="1"/>
</dbReference>
<gene>
    <name evidence="2" type="ORF">TH53_02335</name>
</gene>
<evidence type="ECO:0000313" key="2">
    <source>
        <dbReference type="EMBL" id="KIO78614.1"/>
    </source>
</evidence>